<accession>A0A1R0KRQ0</accession>
<sequence>MQHGGSWIVEIHHDNINTRMGFMLVFEELLGMSAGEGAQLVDTLDQNGHADFTPLPQPEAERLVAAFQVRGVSAKLRKARRA</sequence>
<comment type="caution">
    <text evidence="1">The sequence shown here is derived from an EMBL/GenBank/DDBJ whole genome shotgun (WGS) entry which is preliminary data.</text>
</comment>
<dbReference type="RefSeq" id="WP_076162510.1">
    <property type="nucleotide sequence ID" value="NZ_JBEZVB010000026.1"/>
</dbReference>
<evidence type="ECO:0000313" key="1">
    <source>
        <dbReference type="EMBL" id="OLZ50472.1"/>
    </source>
</evidence>
<dbReference type="STRING" id="76021.BS329_18710"/>
<gene>
    <name evidence="1" type="ORF">BS329_18710</name>
</gene>
<protein>
    <submittedName>
        <fullName evidence="1">Uncharacterized protein</fullName>
    </submittedName>
</protein>
<organism evidence="1 2">
    <name type="scientific">Amycolatopsis coloradensis</name>
    <dbReference type="NCBI Taxonomy" id="76021"/>
    <lineage>
        <taxon>Bacteria</taxon>
        <taxon>Bacillati</taxon>
        <taxon>Actinomycetota</taxon>
        <taxon>Actinomycetes</taxon>
        <taxon>Pseudonocardiales</taxon>
        <taxon>Pseudonocardiaceae</taxon>
        <taxon>Amycolatopsis</taxon>
    </lineage>
</organism>
<dbReference type="OrthoDB" id="3628746at2"/>
<dbReference type="AlphaFoldDB" id="A0A1R0KRQ0"/>
<evidence type="ECO:0000313" key="2">
    <source>
        <dbReference type="Proteomes" id="UP000187486"/>
    </source>
</evidence>
<proteinExistence type="predicted"/>
<reference evidence="1 2" key="1">
    <citation type="submission" date="2016-01" db="EMBL/GenBank/DDBJ databases">
        <title>Amycolatopsis coloradensis genome sequencing and assembly.</title>
        <authorList>
            <person name="Mayilraj S."/>
        </authorList>
    </citation>
    <scope>NUCLEOTIDE SEQUENCE [LARGE SCALE GENOMIC DNA]</scope>
    <source>
        <strain evidence="1 2">DSM 44225</strain>
    </source>
</reference>
<dbReference type="Proteomes" id="UP000187486">
    <property type="component" value="Unassembled WGS sequence"/>
</dbReference>
<name>A0A1R0KRQ0_9PSEU</name>
<dbReference type="EMBL" id="MQUQ01000010">
    <property type="protein sequence ID" value="OLZ50472.1"/>
    <property type="molecule type" value="Genomic_DNA"/>
</dbReference>
<keyword evidence="2" id="KW-1185">Reference proteome</keyword>